<organism evidence="1 2">
    <name type="scientific">Trichomalopsis sarcophagae</name>
    <dbReference type="NCBI Taxonomy" id="543379"/>
    <lineage>
        <taxon>Eukaryota</taxon>
        <taxon>Metazoa</taxon>
        <taxon>Ecdysozoa</taxon>
        <taxon>Arthropoda</taxon>
        <taxon>Hexapoda</taxon>
        <taxon>Insecta</taxon>
        <taxon>Pterygota</taxon>
        <taxon>Neoptera</taxon>
        <taxon>Endopterygota</taxon>
        <taxon>Hymenoptera</taxon>
        <taxon>Apocrita</taxon>
        <taxon>Proctotrupomorpha</taxon>
        <taxon>Chalcidoidea</taxon>
        <taxon>Pteromalidae</taxon>
        <taxon>Pteromalinae</taxon>
        <taxon>Trichomalopsis</taxon>
    </lineage>
</organism>
<name>A0A232ERW1_9HYME</name>
<protein>
    <submittedName>
        <fullName evidence="1">Uncharacterized protein</fullName>
    </submittedName>
</protein>
<dbReference type="Proteomes" id="UP000215335">
    <property type="component" value="Unassembled WGS sequence"/>
</dbReference>
<proteinExistence type="predicted"/>
<evidence type="ECO:0000313" key="1">
    <source>
        <dbReference type="EMBL" id="OXU21089.1"/>
    </source>
</evidence>
<dbReference type="AlphaFoldDB" id="A0A232ERW1"/>
<sequence length="147" mass="16978">MTVVRVAICLSHGCTPLALLRIEDVMDNPSVKMMIRMLALKKVYHPSIEMKDLIIINDYFSLRSYYNDCLEEIERLISTRFIRTCTFIELLTKSHKNNYQAQLEQESMIDEAFYGTLAYLLIRNLTGLKKITLDLKSGSKVTFFSPA</sequence>
<dbReference type="EMBL" id="NNAY01002545">
    <property type="protein sequence ID" value="OXU21089.1"/>
    <property type="molecule type" value="Genomic_DNA"/>
</dbReference>
<reference evidence="1 2" key="1">
    <citation type="journal article" date="2017" name="Curr. Biol.">
        <title>The Evolution of Venom by Co-option of Single-Copy Genes.</title>
        <authorList>
            <person name="Martinson E.O."/>
            <person name="Mrinalini"/>
            <person name="Kelkar Y.D."/>
            <person name="Chang C.H."/>
            <person name="Werren J.H."/>
        </authorList>
    </citation>
    <scope>NUCLEOTIDE SEQUENCE [LARGE SCALE GENOMIC DNA]</scope>
    <source>
        <strain evidence="1 2">Alberta</strain>
        <tissue evidence="1">Whole body</tissue>
    </source>
</reference>
<comment type="caution">
    <text evidence="1">The sequence shown here is derived from an EMBL/GenBank/DDBJ whole genome shotgun (WGS) entry which is preliminary data.</text>
</comment>
<evidence type="ECO:0000313" key="2">
    <source>
        <dbReference type="Proteomes" id="UP000215335"/>
    </source>
</evidence>
<keyword evidence="2" id="KW-1185">Reference proteome</keyword>
<gene>
    <name evidence="1" type="ORF">TSAR_013187</name>
</gene>
<accession>A0A232ERW1</accession>